<gene>
    <name evidence="1" type="ORF">NDU88_000789</name>
</gene>
<dbReference type="EMBL" id="JANPWB010000013">
    <property type="protein sequence ID" value="KAJ1103363.1"/>
    <property type="molecule type" value="Genomic_DNA"/>
</dbReference>
<evidence type="ECO:0000313" key="2">
    <source>
        <dbReference type="Proteomes" id="UP001066276"/>
    </source>
</evidence>
<comment type="caution">
    <text evidence="1">The sequence shown here is derived from an EMBL/GenBank/DDBJ whole genome shotgun (WGS) entry which is preliminary data.</text>
</comment>
<organism evidence="1 2">
    <name type="scientific">Pleurodeles waltl</name>
    <name type="common">Iberian ribbed newt</name>
    <dbReference type="NCBI Taxonomy" id="8319"/>
    <lineage>
        <taxon>Eukaryota</taxon>
        <taxon>Metazoa</taxon>
        <taxon>Chordata</taxon>
        <taxon>Craniata</taxon>
        <taxon>Vertebrata</taxon>
        <taxon>Euteleostomi</taxon>
        <taxon>Amphibia</taxon>
        <taxon>Batrachia</taxon>
        <taxon>Caudata</taxon>
        <taxon>Salamandroidea</taxon>
        <taxon>Salamandridae</taxon>
        <taxon>Pleurodelinae</taxon>
        <taxon>Pleurodeles</taxon>
    </lineage>
</organism>
<proteinExistence type="predicted"/>
<protein>
    <submittedName>
        <fullName evidence="1">Uncharacterized protein</fullName>
    </submittedName>
</protein>
<dbReference type="Proteomes" id="UP001066276">
    <property type="component" value="Chromosome 9"/>
</dbReference>
<evidence type="ECO:0000313" key="1">
    <source>
        <dbReference type="EMBL" id="KAJ1103363.1"/>
    </source>
</evidence>
<sequence>MSKLRIARERRVNPGAGCLWKQLHSELASARPFCGTEETTRVLVPGCVQDTMRMEKELAPVWESARAGGQYNAMKYIETDYVPRVTKAVVLFLMYAGRVKTVNTVSSKSNHFHNVCVCNFLHFFGGNIYPY</sequence>
<dbReference type="AlphaFoldDB" id="A0AAV7MQV5"/>
<name>A0AAV7MQV5_PLEWA</name>
<reference evidence="1" key="1">
    <citation type="journal article" date="2022" name="bioRxiv">
        <title>Sequencing and chromosome-scale assembly of the giantPleurodeles waltlgenome.</title>
        <authorList>
            <person name="Brown T."/>
            <person name="Elewa A."/>
            <person name="Iarovenko S."/>
            <person name="Subramanian E."/>
            <person name="Araus A.J."/>
            <person name="Petzold A."/>
            <person name="Susuki M."/>
            <person name="Suzuki K.-i.T."/>
            <person name="Hayashi T."/>
            <person name="Toyoda A."/>
            <person name="Oliveira C."/>
            <person name="Osipova E."/>
            <person name="Leigh N.D."/>
            <person name="Simon A."/>
            <person name="Yun M.H."/>
        </authorList>
    </citation>
    <scope>NUCLEOTIDE SEQUENCE</scope>
    <source>
        <strain evidence="1">20211129_DDA</strain>
        <tissue evidence="1">Liver</tissue>
    </source>
</reference>
<keyword evidence="2" id="KW-1185">Reference proteome</keyword>
<accession>A0AAV7MQV5</accession>